<evidence type="ECO:0000259" key="3">
    <source>
        <dbReference type="PROSITE" id="PS50835"/>
    </source>
</evidence>
<dbReference type="InterPro" id="IPR003599">
    <property type="entry name" value="Ig_sub"/>
</dbReference>
<evidence type="ECO:0000313" key="5">
    <source>
        <dbReference type="Proteomes" id="UP001434883"/>
    </source>
</evidence>
<keyword evidence="1" id="KW-0393">Immunoglobulin domain</keyword>
<feature type="region of interest" description="Disordered" evidence="2">
    <location>
        <begin position="270"/>
        <end position="302"/>
    </location>
</feature>
<dbReference type="EMBL" id="JAHRIN010051896">
    <property type="protein sequence ID" value="MEQ2209827.1"/>
    <property type="molecule type" value="Genomic_DNA"/>
</dbReference>
<sequence>MITRLIRIRSCFLRHCEGKGHLVWFVSVSPKTDATILAQRKVYIQWKKSKKVQLAVSGYAYLMPWTTLILRCPTRNISKGHIQWLKEGKPLVNHPQFSIKSQGFLKIQQVHPNDAGIYTCTAGSAREHFVLHILGSKKKLTIPEPWLIESGQHKTGLQDKTSTTGTFQELPISLNKYDNVVEHLLELKGYYYNKKYLADKPYSSEKNKLTLENKRTNAESPARAVLVTDSTKLDEIMHNLSEGFGGTQGEHFIMQFLSELAMTQGDVNESTIHPPDGRESSTDRPVFHKPNLKTHTSRDGSPEIIQHPKKVIVSPQSKVVVHVGTPVFLQKPVASLELRCHPVRDPQPAIMWTKNGNPLHFDGRLRGSGKVFSQLRHAQTQNRPHVVKEAVSMVTALTNLVLRRQTAVSQPSFAEDKPAPSVSWPMCGSQFGYAASAHSLQRHKWYSSFIQDVPWSQEAQLSEKLLHRCMLHLLARRAMDTVHGHLWPTRFSVPSGDLQTPSNGQDDTRTPLHVETSAYQLAALQYAVLWQR</sequence>
<dbReference type="SUPFAM" id="SSF48726">
    <property type="entry name" value="Immunoglobulin"/>
    <property type="match status" value="2"/>
</dbReference>
<organism evidence="4 5">
    <name type="scientific">Xenoophorus captivus</name>
    <dbReference type="NCBI Taxonomy" id="1517983"/>
    <lineage>
        <taxon>Eukaryota</taxon>
        <taxon>Metazoa</taxon>
        <taxon>Chordata</taxon>
        <taxon>Craniata</taxon>
        <taxon>Vertebrata</taxon>
        <taxon>Euteleostomi</taxon>
        <taxon>Actinopterygii</taxon>
        <taxon>Neopterygii</taxon>
        <taxon>Teleostei</taxon>
        <taxon>Neoteleostei</taxon>
        <taxon>Acanthomorphata</taxon>
        <taxon>Ovalentaria</taxon>
        <taxon>Atherinomorphae</taxon>
        <taxon>Cyprinodontiformes</taxon>
        <taxon>Goodeidae</taxon>
        <taxon>Xenoophorus</taxon>
    </lineage>
</organism>
<dbReference type="PROSITE" id="PS50835">
    <property type="entry name" value="IG_LIKE"/>
    <property type="match status" value="1"/>
</dbReference>
<dbReference type="SMART" id="SM00408">
    <property type="entry name" value="IGc2"/>
    <property type="match status" value="1"/>
</dbReference>
<dbReference type="PANTHER" id="PTHR10075">
    <property type="entry name" value="BASIGIN RELATED"/>
    <property type="match status" value="1"/>
</dbReference>
<name>A0ABV0RR09_9TELE</name>
<evidence type="ECO:0000256" key="2">
    <source>
        <dbReference type="SAM" id="MobiDB-lite"/>
    </source>
</evidence>
<feature type="compositionally biased region" description="Basic and acidic residues" evidence="2">
    <location>
        <begin position="275"/>
        <end position="286"/>
    </location>
</feature>
<dbReference type="Pfam" id="PF13927">
    <property type="entry name" value="Ig_3"/>
    <property type="match status" value="1"/>
</dbReference>
<evidence type="ECO:0000256" key="1">
    <source>
        <dbReference type="ARBA" id="ARBA00023319"/>
    </source>
</evidence>
<comment type="caution">
    <text evidence="4">The sequence shown here is derived from an EMBL/GenBank/DDBJ whole genome shotgun (WGS) entry which is preliminary data.</text>
</comment>
<reference evidence="4 5" key="1">
    <citation type="submission" date="2021-06" db="EMBL/GenBank/DDBJ databases">
        <authorList>
            <person name="Palmer J.M."/>
        </authorList>
    </citation>
    <scope>NUCLEOTIDE SEQUENCE [LARGE SCALE GENOMIC DNA]</scope>
    <source>
        <strain evidence="4 5">XC_2019</strain>
        <tissue evidence="4">Muscle</tissue>
    </source>
</reference>
<dbReference type="CDD" id="cd00096">
    <property type="entry name" value="Ig"/>
    <property type="match status" value="1"/>
</dbReference>
<keyword evidence="5" id="KW-1185">Reference proteome</keyword>
<gene>
    <name evidence="4" type="ORF">XENOCAPTIV_004545</name>
</gene>
<dbReference type="InterPro" id="IPR007110">
    <property type="entry name" value="Ig-like_dom"/>
</dbReference>
<feature type="domain" description="Ig-like" evidence="3">
    <location>
        <begin position="30"/>
        <end position="122"/>
    </location>
</feature>
<dbReference type="InterPro" id="IPR036179">
    <property type="entry name" value="Ig-like_dom_sf"/>
</dbReference>
<dbReference type="InterPro" id="IPR003598">
    <property type="entry name" value="Ig_sub2"/>
</dbReference>
<dbReference type="SMART" id="SM00409">
    <property type="entry name" value="IG"/>
    <property type="match status" value="1"/>
</dbReference>
<accession>A0ABV0RR09</accession>
<evidence type="ECO:0000313" key="4">
    <source>
        <dbReference type="EMBL" id="MEQ2209827.1"/>
    </source>
</evidence>
<dbReference type="Gene3D" id="2.60.40.10">
    <property type="entry name" value="Immunoglobulins"/>
    <property type="match status" value="2"/>
</dbReference>
<proteinExistence type="predicted"/>
<dbReference type="InterPro" id="IPR013783">
    <property type="entry name" value="Ig-like_fold"/>
</dbReference>
<protein>
    <recommendedName>
        <fullName evidence="3">Ig-like domain-containing protein</fullName>
    </recommendedName>
</protein>
<dbReference type="PANTHER" id="PTHR10075:SF100">
    <property type="entry name" value="FASCICLIN-2"/>
    <property type="match status" value="1"/>
</dbReference>
<dbReference type="Proteomes" id="UP001434883">
    <property type="component" value="Unassembled WGS sequence"/>
</dbReference>